<dbReference type="GO" id="GO:0071978">
    <property type="term" value="P:bacterial-type flagellum-dependent swarming motility"/>
    <property type="evidence" value="ECO:0007669"/>
    <property type="project" value="TreeGrafter"/>
</dbReference>
<evidence type="ECO:0000256" key="3">
    <source>
        <dbReference type="ARBA" id="ARBA00022500"/>
    </source>
</evidence>
<protein>
    <recommendedName>
        <fullName evidence="9">Flagellar protein FliL</fullName>
    </recommendedName>
</protein>
<evidence type="ECO:0000256" key="7">
    <source>
        <dbReference type="ARBA" id="ARBA00023136"/>
    </source>
</evidence>
<evidence type="ECO:0008006" key="9">
    <source>
        <dbReference type="Google" id="ProtNLM"/>
    </source>
</evidence>
<evidence type="ECO:0000256" key="5">
    <source>
        <dbReference type="ARBA" id="ARBA00022779"/>
    </source>
</evidence>
<comment type="subcellular location">
    <subcellularLocation>
        <location evidence="1">Cell membrane</location>
        <topology evidence="1">Single-pass membrane protein</topology>
    </subcellularLocation>
</comment>
<proteinExistence type="predicted"/>
<dbReference type="InterPro" id="IPR005503">
    <property type="entry name" value="FliL"/>
</dbReference>
<comment type="caution">
    <text evidence="8">The sequence shown here is derived from an EMBL/GenBank/DDBJ whole genome shotgun (WGS) entry which is preliminary data.</text>
</comment>
<reference evidence="8" key="1">
    <citation type="journal article" date="2015" name="Nature">
        <title>Complex archaea that bridge the gap between prokaryotes and eukaryotes.</title>
        <authorList>
            <person name="Spang A."/>
            <person name="Saw J.H."/>
            <person name="Jorgensen S.L."/>
            <person name="Zaremba-Niedzwiedzka K."/>
            <person name="Martijn J."/>
            <person name="Lind A.E."/>
            <person name="van Eijk R."/>
            <person name="Schleper C."/>
            <person name="Guy L."/>
            <person name="Ettema T.J."/>
        </authorList>
    </citation>
    <scope>NUCLEOTIDE SEQUENCE</scope>
</reference>
<dbReference type="PANTHER" id="PTHR35091">
    <property type="entry name" value="FLAGELLAR PROTEIN FLIL"/>
    <property type="match status" value="1"/>
</dbReference>
<name>A0A0F9TUT6_9ZZZZ</name>
<dbReference type="GO" id="GO:0006935">
    <property type="term" value="P:chemotaxis"/>
    <property type="evidence" value="ECO:0007669"/>
    <property type="project" value="UniProtKB-KW"/>
</dbReference>
<dbReference type="GO" id="GO:0009425">
    <property type="term" value="C:bacterial-type flagellum basal body"/>
    <property type="evidence" value="ECO:0007669"/>
    <property type="project" value="InterPro"/>
</dbReference>
<gene>
    <name evidence="8" type="ORF">LCGC14_0285780</name>
</gene>
<keyword evidence="3" id="KW-0145">Chemotaxis</keyword>
<dbReference type="PANTHER" id="PTHR35091:SF2">
    <property type="entry name" value="FLAGELLAR PROTEIN FLIL"/>
    <property type="match status" value="1"/>
</dbReference>
<accession>A0A0F9TUT6</accession>
<dbReference type="GO" id="GO:0005886">
    <property type="term" value="C:plasma membrane"/>
    <property type="evidence" value="ECO:0007669"/>
    <property type="project" value="UniProtKB-SubCell"/>
</dbReference>
<organism evidence="8">
    <name type="scientific">marine sediment metagenome</name>
    <dbReference type="NCBI Taxonomy" id="412755"/>
    <lineage>
        <taxon>unclassified sequences</taxon>
        <taxon>metagenomes</taxon>
        <taxon>ecological metagenomes</taxon>
    </lineage>
</organism>
<keyword evidence="2" id="KW-1003">Cell membrane</keyword>
<evidence type="ECO:0000256" key="6">
    <source>
        <dbReference type="ARBA" id="ARBA00022989"/>
    </source>
</evidence>
<keyword evidence="6" id="KW-1133">Transmembrane helix</keyword>
<evidence type="ECO:0000256" key="1">
    <source>
        <dbReference type="ARBA" id="ARBA00004162"/>
    </source>
</evidence>
<dbReference type="AlphaFoldDB" id="A0A0F9TUT6"/>
<evidence type="ECO:0000313" key="8">
    <source>
        <dbReference type="EMBL" id="KKN84765.1"/>
    </source>
</evidence>
<evidence type="ECO:0000256" key="2">
    <source>
        <dbReference type="ARBA" id="ARBA00022475"/>
    </source>
</evidence>
<sequence length="133" mass="14289">MTVLKSALFALLLVPAMLFAAEDEAPAPAAQYINLKPAFVGTIGPGPKIQYLKVDVALRANDPAAAPRIEYHDPLIRNTLVALFARQTPESLAGLEGKEQLRADALAAVRGVLEEEEGQPLVDDLLFTNLVTQ</sequence>
<keyword evidence="5" id="KW-0283">Flagellar rotation</keyword>
<dbReference type="EMBL" id="LAZR01000167">
    <property type="protein sequence ID" value="KKN84765.1"/>
    <property type="molecule type" value="Genomic_DNA"/>
</dbReference>
<evidence type="ECO:0000256" key="4">
    <source>
        <dbReference type="ARBA" id="ARBA00022692"/>
    </source>
</evidence>
<keyword evidence="4" id="KW-0812">Transmembrane</keyword>
<keyword evidence="7" id="KW-0472">Membrane</keyword>
<dbReference type="Pfam" id="PF03748">
    <property type="entry name" value="FliL"/>
    <property type="match status" value="1"/>
</dbReference>